<dbReference type="Proteomes" id="UP000815325">
    <property type="component" value="Unassembled WGS sequence"/>
</dbReference>
<evidence type="ECO:0000313" key="8">
    <source>
        <dbReference type="Proteomes" id="UP000815325"/>
    </source>
</evidence>
<dbReference type="InterPro" id="IPR051048">
    <property type="entry name" value="Peptidase_S8/S53_subtilisin"/>
</dbReference>
<dbReference type="EMBL" id="MU069715">
    <property type="protein sequence ID" value="KAF5835251.1"/>
    <property type="molecule type" value="Genomic_DNA"/>
</dbReference>
<dbReference type="Pfam" id="PF00082">
    <property type="entry name" value="Peptidase_S8"/>
    <property type="match status" value="1"/>
</dbReference>
<reference evidence="7" key="1">
    <citation type="submission" date="2017-08" db="EMBL/GenBank/DDBJ databases">
        <authorList>
            <person name="Polle J.E."/>
            <person name="Barry K."/>
            <person name="Cushman J."/>
            <person name="Schmutz J."/>
            <person name="Tran D."/>
            <person name="Hathwaick L.T."/>
            <person name="Yim W.C."/>
            <person name="Jenkins J."/>
            <person name="Mckie-Krisberg Z.M."/>
            <person name="Prochnik S."/>
            <person name="Lindquist E."/>
            <person name="Dockter R.B."/>
            <person name="Adam C."/>
            <person name="Molina H."/>
            <person name="Bunkerborg J."/>
            <person name="Jin E."/>
            <person name="Buchheim M."/>
            <person name="Magnuson J."/>
        </authorList>
    </citation>
    <scope>NUCLEOTIDE SEQUENCE</scope>
    <source>
        <strain evidence="7">CCAP 19/18</strain>
    </source>
</reference>
<evidence type="ECO:0000256" key="1">
    <source>
        <dbReference type="ARBA" id="ARBA00011073"/>
    </source>
</evidence>
<dbReference type="SUPFAM" id="SSF49785">
    <property type="entry name" value="Galactose-binding domain-like"/>
    <property type="match status" value="1"/>
</dbReference>
<keyword evidence="3" id="KW-0378">Hydrolase</keyword>
<dbReference type="PROSITE" id="PS00138">
    <property type="entry name" value="SUBTILASE_SER"/>
    <property type="match status" value="1"/>
</dbReference>
<feature type="domain" description="Peptidase S8/S53" evidence="6">
    <location>
        <begin position="51"/>
        <end position="124"/>
    </location>
</feature>
<evidence type="ECO:0000256" key="2">
    <source>
        <dbReference type="ARBA" id="ARBA00022670"/>
    </source>
</evidence>
<keyword evidence="2" id="KW-0645">Protease</keyword>
<comment type="caution">
    <text evidence="7">The sequence shown here is derived from an EMBL/GenBank/DDBJ whole genome shotgun (WGS) entry which is preliminary data.</text>
</comment>
<dbReference type="PANTHER" id="PTHR43399">
    <property type="entry name" value="SUBTILISIN-RELATED"/>
    <property type="match status" value="1"/>
</dbReference>
<evidence type="ECO:0000256" key="4">
    <source>
        <dbReference type="ARBA" id="ARBA00022825"/>
    </source>
</evidence>
<comment type="similarity">
    <text evidence="1">Belongs to the peptidase S8 family.</text>
</comment>
<dbReference type="InterPro" id="IPR023828">
    <property type="entry name" value="Peptidase_S8_Ser-AS"/>
</dbReference>
<gene>
    <name evidence="7" type="ORF">DUNSADRAFT_7698</name>
</gene>
<evidence type="ECO:0000256" key="3">
    <source>
        <dbReference type="ARBA" id="ARBA00022801"/>
    </source>
</evidence>
<name>A0ABQ7GKW0_DUNSA</name>
<protein>
    <recommendedName>
        <fullName evidence="6">Peptidase S8/S53 domain-containing protein</fullName>
    </recommendedName>
</protein>
<organism evidence="7 8">
    <name type="scientific">Dunaliella salina</name>
    <name type="common">Green alga</name>
    <name type="synonym">Protococcus salinus</name>
    <dbReference type="NCBI Taxonomy" id="3046"/>
    <lineage>
        <taxon>Eukaryota</taxon>
        <taxon>Viridiplantae</taxon>
        <taxon>Chlorophyta</taxon>
        <taxon>core chlorophytes</taxon>
        <taxon>Chlorophyceae</taxon>
        <taxon>CS clade</taxon>
        <taxon>Chlamydomonadales</taxon>
        <taxon>Dunaliellaceae</taxon>
        <taxon>Dunaliella</taxon>
    </lineage>
</organism>
<feature type="compositionally biased region" description="Pro residues" evidence="5">
    <location>
        <begin position="323"/>
        <end position="409"/>
    </location>
</feature>
<dbReference type="InterPro" id="IPR008979">
    <property type="entry name" value="Galactose-bd-like_sf"/>
</dbReference>
<dbReference type="InterPro" id="IPR000209">
    <property type="entry name" value="Peptidase_S8/S53_dom"/>
</dbReference>
<dbReference type="Gene3D" id="2.60.120.380">
    <property type="match status" value="1"/>
</dbReference>
<dbReference type="InterPro" id="IPR036852">
    <property type="entry name" value="Peptidase_S8/S53_dom_sf"/>
</dbReference>
<accession>A0ABQ7GKW0</accession>
<dbReference type="Gene3D" id="3.40.50.200">
    <property type="entry name" value="Peptidase S8/S53 domain"/>
    <property type="match status" value="1"/>
</dbReference>
<dbReference type="SUPFAM" id="SSF52743">
    <property type="entry name" value="Subtilisin-like"/>
    <property type="match status" value="1"/>
</dbReference>
<feature type="region of interest" description="Disordered" evidence="5">
    <location>
        <begin position="315"/>
        <end position="426"/>
    </location>
</feature>
<keyword evidence="4" id="KW-0720">Serine protease</keyword>
<evidence type="ECO:0000259" key="6">
    <source>
        <dbReference type="Pfam" id="PF00082"/>
    </source>
</evidence>
<evidence type="ECO:0000313" key="7">
    <source>
        <dbReference type="EMBL" id="KAF5835251.1"/>
    </source>
</evidence>
<sequence>MEDRGADALDTGSQFQVPIVTISFVSGLVNGLSDPDIKVFVSTKGGSPSEYTEVFSSFGPSESNDDVRIMPQLVAPGVTLSAGTNGIYDASQGSCTPVVNTQQGTSMACPAAAGAATLVRQYFMDGFYPSGAKRAEDGFEPSASLLTAVLVAGASTMTGLALRNGLPLSLYDVNQGFGLVDLSRTLPLDGVTNADYNIRVWQRESFNNEGQSNSFKVTSNAQHPLVASLAWLDLPGTPSFFPVLTNDLDLKITSPSGSIAWGNQKVKGDRTNNIEKVVIDSPERGEYTLEVIAHAINSNEDPQLYSLAAVGGIDPATEGVTSQPPPPSPASPSPAPPSPVSPSPAPPSPAPPSPQPSPPPSPFPPPEVPSPPPSPSPPLSPPAAPPSPLPPPPSPSPPASPPLPSPSPSPSLAEVDDTLPDVVGGN</sequence>
<keyword evidence="8" id="KW-1185">Reference proteome</keyword>
<evidence type="ECO:0000256" key="5">
    <source>
        <dbReference type="SAM" id="MobiDB-lite"/>
    </source>
</evidence>
<dbReference type="PANTHER" id="PTHR43399:SF4">
    <property type="entry name" value="CELL WALL-ASSOCIATED PROTEASE"/>
    <property type="match status" value="1"/>
</dbReference>
<dbReference type="PRINTS" id="PR01217">
    <property type="entry name" value="PRICHEXTENSN"/>
</dbReference>
<proteinExistence type="inferred from homology"/>